<accession>A0A1M7QUE2</accession>
<sequence length="779" mass="76364">MSTISDALPFGLRDDAAVLAALRGSDHTEADVVPGTRASWASGFRRHSASADADGFSQAGLHALFDRYHRWLFGMFMRTLRDRENATIALGQALGSVASARLTRPEQLRPAMARAAYESCIRVGEGRGRVTRIRRTPDATTQLLVGIMDAGGDGELRRLVWRAMETLTYRERLLFELEWHDRLDARELVTVIGGRNAQAVLGRARERIRATLTTAVAVWFGSERCTDLRRLVRHAGAAEGRPNSLRGVIDRHLYGTRTEAPCPTCRDSLDSYALEVLGAALPVFGVPPFLREQAVEIAVEYRHGLRAPLEEGAFALGGGAAAGGLSSGFGGVGALGGGAAAGSGAIGGGAAAGSGAIGGGAAAAAGGGGMGGAVAASSGGLGAALTGGPGANAAAGGAPGMGGKAGGSPGMSGSVGHGPGVGGNASGGSPGMSGNAGGSPGMSGNAGHGPGVGGNASGGSPGMSGNAGGSPGMSGSAGHGPGVGGNAAGGSPGMAGSAAGGPGAGGSVGSPGMAGAVPSGPGAGGSAVDGVTVSHAELPTAITRHVPNDAITRARGARNDAASAPYGGRQGNVYSGSPWGAPEELPPSSAYLAASPAPTFPTPPRRKRVAAGAAAAVAAVVFSVGAVILSQNQGTNSPADVLAAASPSPREASTPDGPAPMPHAPDTGNGDDDDESDSYQIDTNTGGGAPIPIPDPSSSSPTPKPPTRTPPTTRPTTPTKPPTPSPTPTKPSPTPTPSDDEPSPTPSDDPPSPTPSNPPPSSPTAPRTPTASTVEVVPA</sequence>
<proteinExistence type="predicted"/>
<reference evidence="2 3" key="1">
    <citation type="submission" date="2016-11" db="EMBL/GenBank/DDBJ databases">
        <authorList>
            <person name="Jaros S."/>
            <person name="Januszkiewicz K."/>
            <person name="Wedrychowicz H."/>
        </authorList>
    </citation>
    <scope>NUCLEOTIDE SEQUENCE [LARGE SCALE GENOMIC DNA]</scope>
    <source>
        <strain evidence="2 3">DSM 46144</strain>
    </source>
</reference>
<dbReference type="OrthoDB" id="5190764at2"/>
<protein>
    <recommendedName>
        <fullName evidence="4">DNA-directed RNA polymerase specialized sigma subunit, sigma24 family</fullName>
    </recommendedName>
</protein>
<keyword evidence="3" id="KW-1185">Reference proteome</keyword>
<evidence type="ECO:0000313" key="3">
    <source>
        <dbReference type="Proteomes" id="UP000184440"/>
    </source>
</evidence>
<organism evidence="2 3">
    <name type="scientific">Cryptosporangium aurantiacum</name>
    <dbReference type="NCBI Taxonomy" id="134849"/>
    <lineage>
        <taxon>Bacteria</taxon>
        <taxon>Bacillati</taxon>
        <taxon>Actinomycetota</taxon>
        <taxon>Actinomycetes</taxon>
        <taxon>Cryptosporangiales</taxon>
        <taxon>Cryptosporangiaceae</taxon>
        <taxon>Cryptosporangium</taxon>
    </lineage>
</organism>
<dbReference type="PRINTS" id="PR01217">
    <property type="entry name" value="PRICHEXTENSN"/>
</dbReference>
<name>A0A1M7QUE2_9ACTN</name>
<feature type="compositionally biased region" description="Low complexity" evidence="1">
    <location>
        <begin position="510"/>
        <end position="520"/>
    </location>
</feature>
<feature type="compositionally biased region" description="Gly residues" evidence="1">
    <location>
        <begin position="397"/>
        <end position="509"/>
    </location>
</feature>
<feature type="region of interest" description="Disordered" evidence="1">
    <location>
        <begin position="631"/>
        <end position="779"/>
    </location>
</feature>
<feature type="region of interest" description="Disordered" evidence="1">
    <location>
        <begin position="394"/>
        <end position="528"/>
    </location>
</feature>
<evidence type="ECO:0000313" key="2">
    <source>
        <dbReference type="EMBL" id="SHN35409.1"/>
    </source>
</evidence>
<dbReference type="AlphaFoldDB" id="A0A1M7QUE2"/>
<feature type="compositionally biased region" description="Low complexity" evidence="1">
    <location>
        <begin position="764"/>
        <end position="773"/>
    </location>
</feature>
<dbReference type="RefSeq" id="WP_073258957.1">
    <property type="nucleotide sequence ID" value="NZ_FRCS01000005.1"/>
</dbReference>
<evidence type="ECO:0008006" key="4">
    <source>
        <dbReference type="Google" id="ProtNLM"/>
    </source>
</evidence>
<dbReference type="Proteomes" id="UP000184440">
    <property type="component" value="Unassembled WGS sequence"/>
</dbReference>
<feature type="compositionally biased region" description="Pro residues" evidence="1">
    <location>
        <begin position="702"/>
        <end position="736"/>
    </location>
</feature>
<evidence type="ECO:0000256" key="1">
    <source>
        <dbReference type="SAM" id="MobiDB-lite"/>
    </source>
</evidence>
<dbReference type="STRING" id="134849.SAMN05443668_105392"/>
<gene>
    <name evidence="2" type="ORF">SAMN05443668_105392</name>
</gene>
<feature type="compositionally biased region" description="Pro residues" evidence="1">
    <location>
        <begin position="743"/>
        <end position="763"/>
    </location>
</feature>
<dbReference type="EMBL" id="FRCS01000005">
    <property type="protein sequence ID" value="SHN35409.1"/>
    <property type="molecule type" value="Genomic_DNA"/>
</dbReference>